<proteinExistence type="predicted"/>
<feature type="region of interest" description="Disordered" evidence="4">
    <location>
        <begin position="1"/>
        <end position="25"/>
    </location>
</feature>
<feature type="domain" description="3'-5' exonuclease" evidence="5">
    <location>
        <begin position="408"/>
        <end position="602"/>
    </location>
</feature>
<dbReference type="GO" id="GO:0006139">
    <property type="term" value="P:nucleobase-containing compound metabolic process"/>
    <property type="evidence" value="ECO:0007669"/>
    <property type="project" value="InterPro"/>
</dbReference>
<keyword evidence="1" id="KW-0540">Nuclease</keyword>
<sequence>MEEDPPQRVKLTKAQKKEKYRKDIPEPIKSRRECLKSVMNGREEDREQNVRRLNFNYFDEDYRSQPPVNMYARAVDTLKAMPDKGKTGGQCLAEWYLKDFDSWLKEKAGREEQLRNEFLTPNVQGEALKACTVNQKALLCRVFDISQERLIEDMTELLSAAVQKQDYSNAAEYALQYNLAHKHSFEELALPLLLSGKEQLAYKLLEGQVEMQKELVKFLDSMSGASITTVEKILEPYKMKNIMTVQTERFSGKTLDKLIQTVIVRNVNDYNFDPNLAKYAPKHSVHGISKNLKYNINERYNNGRSDDVYFQHMVDGFKDCPSVREETLYWLWDSNDYQKQVDAISLAMHFGFDHSSSTHLPGKMKDFFRAPDSRMKEAEELLKTRKTMQTPGSNEVLYVNEEEKQYPIIIVKSESDLNNLCSQLNALSKSPDQAYVGFDSEWKPTNVTSNKQLFFADKVWLVDVVELGNANVSDDWWQKFAVKLFIDNKFRIIGFDMRNDLDAMLTIPALKNFLKIEKINNCFDLKRLAENICDVDMEILELPKKTFKLADLTLHFLNVTLDKTEQCSNWQCRPLRKNQIIYAALDAVVVVDTFRKIMEITLERDSSIDMANIVNNSNVLAPKKEKSSKTVRKLKTIPWKEIYETLRHHRDTRKPLQKPHEIQVIVDTMLLGFGKHLRRCGIDVYLPRDVSDFRAKLKLISRLGGDFKRHIITVPSKSYDALKQDYEKFVIALPDLNSKPPMDQLTAFFDIFNIDIRPEDEYLRCIECNSRLQIKFPGPVLHFLHQYSVIFLQNVYRPDMSEFKRQTAIHNNLPEGVEVRIHKVPDDEFQRPNICFYVCGDCGAVANDGHLPPNSASNESVL</sequence>
<dbReference type="GO" id="GO:0003676">
    <property type="term" value="F:nucleic acid binding"/>
    <property type="evidence" value="ECO:0007669"/>
    <property type="project" value="InterPro"/>
</dbReference>
<evidence type="ECO:0000259" key="5">
    <source>
        <dbReference type="SMART" id="SM00474"/>
    </source>
</evidence>
<evidence type="ECO:0000256" key="1">
    <source>
        <dbReference type="ARBA" id="ARBA00022722"/>
    </source>
</evidence>
<dbReference type="InterPro" id="IPR002782">
    <property type="entry name" value="Mut7-C_RNAse_dom"/>
</dbReference>
<evidence type="ECO:0000313" key="7">
    <source>
        <dbReference type="Proteomes" id="UP000008068"/>
    </source>
</evidence>
<dbReference type="PANTHER" id="PTHR47765:SF2">
    <property type="entry name" value="EXONUCLEASE MUT-7 HOMOLOG"/>
    <property type="match status" value="1"/>
</dbReference>
<dbReference type="OrthoDB" id="18193at2759"/>
<dbReference type="OMA" id="EQCSNWQ"/>
<dbReference type="InParanoid" id="G0MK52"/>
<dbReference type="Pfam" id="PF01612">
    <property type="entry name" value="DNA_pol_A_exo1"/>
    <property type="match status" value="1"/>
</dbReference>
<dbReference type="Pfam" id="PF01927">
    <property type="entry name" value="Mut7-C"/>
    <property type="match status" value="1"/>
</dbReference>
<dbReference type="SUPFAM" id="SSF53098">
    <property type="entry name" value="Ribonuclease H-like"/>
    <property type="match status" value="1"/>
</dbReference>
<keyword evidence="7" id="KW-1185">Reference proteome</keyword>
<feature type="compositionally biased region" description="Basic and acidic residues" evidence="4">
    <location>
        <begin position="15"/>
        <end position="25"/>
    </location>
</feature>
<organism evidence="7">
    <name type="scientific">Caenorhabditis brenneri</name>
    <name type="common">Nematode worm</name>
    <dbReference type="NCBI Taxonomy" id="135651"/>
    <lineage>
        <taxon>Eukaryota</taxon>
        <taxon>Metazoa</taxon>
        <taxon>Ecdysozoa</taxon>
        <taxon>Nematoda</taxon>
        <taxon>Chromadorea</taxon>
        <taxon>Rhabditida</taxon>
        <taxon>Rhabditina</taxon>
        <taxon>Rhabditomorpha</taxon>
        <taxon>Rhabditoidea</taxon>
        <taxon>Rhabditidae</taxon>
        <taxon>Peloderinae</taxon>
        <taxon>Caenorhabditis</taxon>
    </lineage>
</organism>
<dbReference type="GO" id="GO:0008408">
    <property type="term" value="F:3'-5' exonuclease activity"/>
    <property type="evidence" value="ECO:0007669"/>
    <property type="project" value="InterPro"/>
</dbReference>
<dbReference type="CDD" id="cd18772">
    <property type="entry name" value="PIN_Mut7-C-like"/>
    <property type="match status" value="1"/>
</dbReference>
<dbReference type="InterPro" id="IPR052408">
    <property type="entry name" value="Exonuclease_MUT-7-like"/>
</dbReference>
<dbReference type="CDD" id="cd06146">
    <property type="entry name" value="mut-7_like_exo"/>
    <property type="match status" value="1"/>
</dbReference>
<reference evidence="7" key="1">
    <citation type="submission" date="2011-07" db="EMBL/GenBank/DDBJ databases">
        <authorList>
            <consortium name="Caenorhabditis brenneri Sequencing and Analysis Consortium"/>
            <person name="Wilson R.K."/>
        </authorList>
    </citation>
    <scope>NUCLEOTIDE SEQUENCE [LARGE SCALE GENOMIC DNA]</scope>
    <source>
        <strain evidence="7">PB2801</strain>
    </source>
</reference>
<dbReference type="InterPro" id="IPR036397">
    <property type="entry name" value="RNaseH_sf"/>
</dbReference>
<gene>
    <name evidence="6" type="primary">Cbn-mut-7</name>
    <name evidence="6" type="ORF">CAEBREN_04958</name>
</gene>
<protein>
    <submittedName>
        <fullName evidence="6">CBN-MUT-7 protein</fullName>
    </submittedName>
</protein>
<dbReference type="eggNOG" id="KOG2207">
    <property type="taxonomic scope" value="Eukaryota"/>
</dbReference>
<keyword evidence="2" id="KW-0378">Hydrolase</keyword>
<dbReference type="AlphaFoldDB" id="G0MK52"/>
<dbReference type="FunCoup" id="G0MK52">
    <property type="interactions" value="1802"/>
</dbReference>
<evidence type="ECO:0000313" key="6">
    <source>
        <dbReference type="EMBL" id="EGT33539.1"/>
    </source>
</evidence>
<evidence type="ECO:0000256" key="3">
    <source>
        <dbReference type="ARBA" id="ARBA00022839"/>
    </source>
</evidence>
<name>G0MK52_CAEBE</name>
<dbReference type="InterPro" id="IPR037432">
    <property type="entry name" value="Mut-7_DEDDy_dom"/>
</dbReference>
<evidence type="ECO:0000256" key="4">
    <source>
        <dbReference type="SAM" id="MobiDB-lite"/>
    </source>
</evidence>
<dbReference type="PANTHER" id="PTHR47765">
    <property type="entry name" value="3'-5' EXONUCLEASE DOMAIN-CONTAINING PROTEIN"/>
    <property type="match status" value="1"/>
</dbReference>
<dbReference type="HOGENOM" id="CLU_354213_0_0_1"/>
<dbReference type="InterPro" id="IPR012337">
    <property type="entry name" value="RNaseH-like_sf"/>
</dbReference>
<dbReference type="SMART" id="SM00474">
    <property type="entry name" value="35EXOc"/>
    <property type="match status" value="1"/>
</dbReference>
<dbReference type="EMBL" id="GL379798">
    <property type="protein sequence ID" value="EGT33539.1"/>
    <property type="molecule type" value="Genomic_DNA"/>
</dbReference>
<dbReference type="Proteomes" id="UP000008068">
    <property type="component" value="Unassembled WGS sequence"/>
</dbReference>
<accession>G0MK52</accession>
<dbReference type="Gene3D" id="3.30.420.10">
    <property type="entry name" value="Ribonuclease H-like superfamily/Ribonuclease H"/>
    <property type="match status" value="1"/>
</dbReference>
<dbReference type="STRING" id="135651.G0MK52"/>
<dbReference type="InterPro" id="IPR002562">
    <property type="entry name" value="3'-5'_exonuclease_dom"/>
</dbReference>
<keyword evidence="3" id="KW-0269">Exonuclease</keyword>
<evidence type="ECO:0000256" key="2">
    <source>
        <dbReference type="ARBA" id="ARBA00022801"/>
    </source>
</evidence>